<evidence type="ECO:0000313" key="6">
    <source>
        <dbReference type="EMBL" id="GBF90963.1"/>
    </source>
</evidence>
<dbReference type="GO" id="GO:0005737">
    <property type="term" value="C:cytoplasm"/>
    <property type="evidence" value="ECO:0007669"/>
    <property type="project" value="UniProtKB-SubCell"/>
</dbReference>
<comment type="subcellular location">
    <subcellularLocation>
        <location evidence="1">Cytoplasm</location>
    </subcellularLocation>
</comment>
<feature type="compositionally biased region" description="Low complexity" evidence="4">
    <location>
        <begin position="991"/>
        <end position="1016"/>
    </location>
</feature>
<feature type="region of interest" description="Disordered" evidence="4">
    <location>
        <begin position="769"/>
        <end position="797"/>
    </location>
</feature>
<proteinExistence type="predicted"/>
<dbReference type="InterPro" id="IPR011047">
    <property type="entry name" value="Quinoprotein_ADH-like_sf"/>
</dbReference>
<feature type="compositionally biased region" description="Low complexity" evidence="4">
    <location>
        <begin position="967"/>
        <end position="979"/>
    </location>
</feature>
<dbReference type="STRING" id="307507.A0A2V0NZF2"/>
<dbReference type="PROSITE" id="PS50892">
    <property type="entry name" value="V_SNARE"/>
    <property type="match status" value="1"/>
</dbReference>
<feature type="compositionally biased region" description="Acidic residues" evidence="4">
    <location>
        <begin position="432"/>
        <end position="457"/>
    </location>
</feature>
<feature type="compositionally biased region" description="Gly residues" evidence="4">
    <location>
        <begin position="1052"/>
        <end position="1061"/>
    </location>
</feature>
<evidence type="ECO:0000259" key="5">
    <source>
        <dbReference type="PROSITE" id="PS50892"/>
    </source>
</evidence>
<feature type="domain" description="V-SNARE coiled-coil homology" evidence="5">
    <location>
        <begin position="1063"/>
        <end position="1120"/>
    </location>
</feature>
<dbReference type="EMBL" id="BDRX01000021">
    <property type="protein sequence ID" value="GBF90963.1"/>
    <property type="molecule type" value="Genomic_DNA"/>
</dbReference>
<gene>
    <name evidence="6" type="ORF">Rsub_03818</name>
</gene>
<comment type="caution">
    <text evidence="6">The sequence shown here is derived from an EMBL/GenBank/DDBJ whole genome shotgun (WGS) entry which is preliminary data.</text>
</comment>
<sequence length="1120" mass="111160">MTGLRAWAAAERATARAPSPDGGRPSTPRGGGGGLGSGAWARLVTGGRPARPDARAAIGTLYCTGHQDGTVRLWDAYGSAPLPLGAAPSAEAAAALAGRGAAAAPVSTLEFAWEQGLLISGHEGGEVRVYQFSERARTTEVSHLESIGVAGPDARTAVSEPPGFQLRLQSLVHSADITCSAYNPSFKFVAVGDRAGAVTLVDLSRPALLWLQTPLKSPAVSLALARCPLPPRRARNGLVSERLAGAPDGAPVRAVVAVGADSSVVVLDAASGFALSKRGALRPKHPSRALAVEALDAGGAPVWMARDVGYLVELCRERGLARDSGAPPEGGGDSGSSPRGGLAAPGKERANGRGSPDALAAGPSPKRPRGPAPPRPDERAGGSASPLVEAGAERPRRVPGQRAAEGRARGGGKRALGEGREAAAARWQRGGEEDEGGQGEEEEEAAESEEEGVEEEQQGGRPGAAAAEEDLDALLASAAAQVEAEDRARRWRGGAGGGSQRRSQRQRSLGRRSKPSQGAASASRRGAGAGAELCAGDDGDPSGLAGSSSEAAPSPAAAPTAARPRSSSRGPRPTSPAQGQGQQQQKGGGLVLEDPEASYVLVATENYLRLYPAASAACGERGAARRVELPGPLRFASAFAAGGAPALACLLRRPGGDDLLSIYTLPGLVLATQTPLSACCGWRWPWEPEPPAPPAGAAAARPPPPDATACTRHGDLALLGAGRELLRLSLDASAPPPAPPGCLVDWDLAAAAHAAGVAYDEARRAAGARARAEPRGGDAAAGAGGGARPAAAAGGGPVATTTAAAAAAGRAGGGASSGEAGAGEDEEAEAGAARPDFRRFMARIGQDFQKAGGQVAHGFQRAFDETQKGLQKVAQEVKELPGLLVPRPREEPPPYPYPELAVIFAGGGGGGGGAAAAPHAASGAAPAAEAPNRGGAAAGTGGATKRQPEGLAASGRAAEARGRREAGGAASVPAPAAPAAAPPAPPPPLSPSVAAGARAEAAAAASPAAAGGSARVRTAAEIRAAYGRPLPSSLEGAHARASLLAGAPAQAGSGGGAGGAAAAGQHAAPGARSAAAAMEENVRRLGARGEALGRLQEKGAALEDSAATFAEAARRLREGR</sequence>
<keyword evidence="3" id="KW-0175">Coiled coil</keyword>
<feature type="compositionally biased region" description="Low complexity" evidence="4">
    <location>
        <begin position="9"/>
        <end position="28"/>
    </location>
</feature>
<evidence type="ECO:0000256" key="3">
    <source>
        <dbReference type="PROSITE-ProRule" id="PRU00290"/>
    </source>
</evidence>
<dbReference type="InterPro" id="IPR042855">
    <property type="entry name" value="V_SNARE_CC"/>
</dbReference>
<feature type="region of interest" description="Disordered" evidence="4">
    <location>
        <begin position="321"/>
        <end position="589"/>
    </location>
</feature>
<dbReference type="InParanoid" id="A0A2V0NZF2"/>
<feature type="compositionally biased region" description="Low complexity" evidence="4">
    <location>
        <begin position="541"/>
        <end position="585"/>
    </location>
</feature>
<feature type="compositionally biased region" description="Low complexity" evidence="4">
    <location>
        <begin position="1062"/>
        <end position="1077"/>
    </location>
</feature>
<evidence type="ECO:0000256" key="4">
    <source>
        <dbReference type="SAM" id="MobiDB-lite"/>
    </source>
</evidence>
<dbReference type="Gene3D" id="2.130.10.10">
    <property type="entry name" value="YVTN repeat-like/Quinoprotein amine dehydrogenase"/>
    <property type="match status" value="1"/>
</dbReference>
<accession>A0A2V0NZF2</accession>
<dbReference type="PANTHER" id="PTHR10241:SF25">
    <property type="entry name" value="TOMOSYN, ISOFORM C"/>
    <property type="match status" value="1"/>
</dbReference>
<keyword evidence="2" id="KW-0963">Cytoplasm</keyword>
<dbReference type="SUPFAM" id="SSF50998">
    <property type="entry name" value="Quinoprotein alcohol dehydrogenase-like"/>
    <property type="match status" value="1"/>
</dbReference>
<dbReference type="GO" id="GO:0005886">
    <property type="term" value="C:plasma membrane"/>
    <property type="evidence" value="ECO:0007669"/>
    <property type="project" value="TreeGrafter"/>
</dbReference>
<feature type="compositionally biased region" description="Low complexity" evidence="4">
    <location>
        <begin position="915"/>
        <end position="935"/>
    </location>
</feature>
<reference evidence="6 7" key="1">
    <citation type="journal article" date="2018" name="Sci. Rep.">
        <title>Raphidocelis subcapitata (=Pseudokirchneriella subcapitata) provides an insight into genome evolution and environmental adaptations in the Sphaeropleales.</title>
        <authorList>
            <person name="Suzuki S."/>
            <person name="Yamaguchi H."/>
            <person name="Nakajima N."/>
            <person name="Kawachi M."/>
        </authorList>
    </citation>
    <scope>NUCLEOTIDE SEQUENCE [LARGE SCALE GENOMIC DNA]</scope>
    <source>
        <strain evidence="6 7">NIES-35</strain>
    </source>
</reference>
<dbReference type="Gene3D" id="1.20.5.110">
    <property type="match status" value="1"/>
</dbReference>
<protein>
    <recommendedName>
        <fullName evidence="5">V-SNARE coiled-coil homology domain-containing protein</fullName>
    </recommendedName>
</protein>
<feature type="region of interest" description="Disordered" evidence="4">
    <location>
        <begin position="1047"/>
        <end position="1077"/>
    </location>
</feature>
<evidence type="ECO:0000256" key="1">
    <source>
        <dbReference type="ARBA" id="ARBA00004496"/>
    </source>
</evidence>
<feature type="region of interest" description="Disordered" evidence="4">
    <location>
        <begin position="908"/>
        <end position="1016"/>
    </location>
</feature>
<feature type="region of interest" description="Disordered" evidence="4">
    <location>
        <begin position="810"/>
        <end position="833"/>
    </location>
</feature>
<dbReference type="GO" id="GO:0045159">
    <property type="term" value="F:myosin II binding"/>
    <property type="evidence" value="ECO:0007669"/>
    <property type="project" value="TreeGrafter"/>
</dbReference>
<dbReference type="InterPro" id="IPR015943">
    <property type="entry name" value="WD40/YVTN_repeat-like_dom_sf"/>
</dbReference>
<dbReference type="GO" id="GO:0006887">
    <property type="term" value="P:exocytosis"/>
    <property type="evidence" value="ECO:0007669"/>
    <property type="project" value="TreeGrafter"/>
</dbReference>
<dbReference type="GO" id="GO:0019905">
    <property type="term" value="F:syntaxin binding"/>
    <property type="evidence" value="ECO:0007669"/>
    <property type="project" value="TreeGrafter"/>
</dbReference>
<dbReference type="SUPFAM" id="SSF58038">
    <property type="entry name" value="SNARE fusion complex"/>
    <property type="match status" value="1"/>
</dbReference>
<keyword evidence="7" id="KW-1185">Reference proteome</keyword>
<dbReference type="AlphaFoldDB" id="A0A2V0NZF2"/>
<feature type="compositionally biased region" description="Basic residues" evidence="4">
    <location>
        <begin position="502"/>
        <end position="514"/>
    </location>
</feature>
<evidence type="ECO:0000313" key="7">
    <source>
        <dbReference type="Proteomes" id="UP000247498"/>
    </source>
</evidence>
<feature type="compositionally biased region" description="Gly residues" evidence="4">
    <location>
        <begin position="782"/>
        <end position="797"/>
    </location>
</feature>
<evidence type="ECO:0000256" key="2">
    <source>
        <dbReference type="ARBA" id="ARBA00022490"/>
    </source>
</evidence>
<dbReference type="PANTHER" id="PTHR10241">
    <property type="entry name" value="LETHAL 2 GIANT LARVAE PROTEIN"/>
    <property type="match status" value="1"/>
</dbReference>
<dbReference type="Proteomes" id="UP000247498">
    <property type="component" value="Unassembled WGS sequence"/>
</dbReference>
<feature type="compositionally biased region" description="Pro residues" evidence="4">
    <location>
        <begin position="980"/>
        <end position="990"/>
    </location>
</feature>
<dbReference type="OrthoDB" id="19944at2759"/>
<organism evidence="6 7">
    <name type="scientific">Raphidocelis subcapitata</name>
    <dbReference type="NCBI Taxonomy" id="307507"/>
    <lineage>
        <taxon>Eukaryota</taxon>
        <taxon>Viridiplantae</taxon>
        <taxon>Chlorophyta</taxon>
        <taxon>core chlorophytes</taxon>
        <taxon>Chlorophyceae</taxon>
        <taxon>CS clade</taxon>
        <taxon>Sphaeropleales</taxon>
        <taxon>Selenastraceae</taxon>
        <taxon>Raphidocelis</taxon>
    </lineage>
</organism>
<dbReference type="GO" id="GO:0005096">
    <property type="term" value="F:GTPase activator activity"/>
    <property type="evidence" value="ECO:0007669"/>
    <property type="project" value="TreeGrafter"/>
</dbReference>
<feature type="region of interest" description="Disordered" evidence="4">
    <location>
        <begin position="9"/>
        <end position="40"/>
    </location>
</feature>
<name>A0A2V0NZF2_9CHLO</name>
<dbReference type="GO" id="GO:0006893">
    <property type="term" value="P:Golgi to plasma membrane transport"/>
    <property type="evidence" value="ECO:0007669"/>
    <property type="project" value="TreeGrafter"/>
</dbReference>
<feature type="compositionally biased region" description="Low complexity" evidence="4">
    <location>
        <begin position="473"/>
        <end position="482"/>
    </location>
</feature>